<evidence type="ECO:0000256" key="2">
    <source>
        <dbReference type="ARBA" id="ARBA00023043"/>
    </source>
</evidence>
<dbReference type="EMBL" id="CAIIXF020000001">
    <property type="protein sequence ID" value="CAH1774291.1"/>
    <property type="molecule type" value="Genomic_DNA"/>
</dbReference>
<name>A0A8S4N1Y2_OWEFU</name>
<dbReference type="InterPro" id="IPR036770">
    <property type="entry name" value="Ankyrin_rpt-contain_sf"/>
</dbReference>
<gene>
    <name evidence="3" type="ORF">OFUS_LOCUS1783</name>
</gene>
<comment type="caution">
    <text evidence="3">The sequence shown here is derived from an EMBL/GenBank/DDBJ whole genome shotgun (WGS) entry which is preliminary data.</text>
</comment>
<dbReference type="InterPro" id="IPR002110">
    <property type="entry name" value="Ankyrin_rpt"/>
</dbReference>
<dbReference type="PANTHER" id="PTHR24198:SF165">
    <property type="entry name" value="ANKYRIN REPEAT-CONTAINING PROTEIN-RELATED"/>
    <property type="match status" value="1"/>
</dbReference>
<evidence type="ECO:0000313" key="4">
    <source>
        <dbReference type="Proteomes" id="UP000749559"/>
    </source>
</evidence>
<proteinExistence type="predicted"/>
<keyword evidence="1" id="KW-0677">Repeat</keyword>
<dbReference type="SUPFAM" id="SSF48403">
    <property type="entry name" value="Ankyrin repeat"/>
    <property type="match status" value="1"/>
</dbReference>
<dbReference type="Proteomes" id="UP000749559">
    <property type="component" value="Unassembled WGS sequence"/>
</dbReference>
<dbReference type="SMART" id="SM00248">
    <property type="entry name" value="ANK"/>
    <property type="match status" value="7"/>
</dbReference>
<keyword evidence="4" id="KW-1185">Reference proteome</keyword>
<protein>
    <submittedName>
        <fullName evidence="3">Uncharacterized protein</fullName>
    </submittedName>
</protein>
<evidence type="ECO:0000313" key="3">
    <source>
        <dbReference type="EMBL" id="CAH1774291.1"/>
    </source>
</evidence>
<keyword evidence="2" id="KW-0040">ANK repeat</keyword>
<dbReference type="Pfam" id="PF12796">
    <property type="entry name" value="Ank_2"/>
    <property type="match status" value="1"/>
</dbReference>
<accession>A0A8S4N1Y2</accession>
<dbReference type="PANTHER" id="PTHR24198">
    <property type="entry name" value="ANKYRIN REPEAT AND PROTEIN KINASE DOMAIN-CONTAINING PROTEIN"/>
    <property type="match status" value="1"/>
</dbReference>
<dbReference type="AlphaFoldDB" id="A0A8S4N1Y2"/>
<evidence type="ECO:0000256" key="1">
    <source>
        <dbReference type="ARBA" id="ARBA00022737"/>
    </source>
</evidence>
<reference evidence="3" key="1">
    <citation type="submission" date="2022-03" db="EMBL/GenBank/DDBJ databases">
        <authorList>
            <person name="Martin C."/>
        </authorList>
    </citation>
    <scope>NUCLEOTIDE SEQUENCE</scope>
</reference>
<organism evidence="3 4">
    <name type="scientific">Owenia fusiformis</name>
    <name type="common">Polychaete worm</name>
    <dbReference type="NCBI Taxonomy" id="6347"/>
    <lineage>
        <taxon>Eukaryota</taxon>
        <taxon>Metazoa</taxon>
        <taxon>Spiralia</taxon>
        <taxon>Lophotrochozoa</taxon>
        <taxon>Annelida</taxon>
        <taxon>Polychaeta</taxon>
        <taxon>Sedentaria</taxon>
        <taxon>Canalipalpata</taxon>
        <taxon>Sabellida</taxon>
        <taxon>Oweniida</taxon>
        <taxon>Oweniidae</taxon>
        <taxon>Owenia</taxon>
    </lineage>
</organism>
<dbReference type="Gene3D" id="1.25.40.20">
    <property type="entry name" value="Ankyrin repeat-containing domain"/>
    <property type="match status" value="1"/>
</dbReference>
<sequence>MDLLGTLPYIIHSDSDCMCHLLNGAKLDPGKRKHQVVLLYSAVTGNTECIQTLLDVGMSEEWQSIKDNLEDQPVLTWTAKYASQDCKKLLKKYSPNLNMCSLLIQHALYFAAEGNHIECVKILLKYIETSDLDFEPRLYIDPLCVASEKGFAEIVKCILGKEVNINGCYGWPLREAAMSGKLTCVQVLLDNGASMAPPGIETILTTAIWRSRENIVLELLERGANPNQKCEIGSRRYPMEILMKNVLNGEQCKKVDLQILKHMLKYGALLDVCKLSKGTYCTFLNMKCAHIVLINVAITTSCLSCAQKIYIKSQEIFKNEPEQKEQLRIVHTKSVSLKNQAMRCIRKCLNSSGKLSHTKNFIRKVQNLPLPTEMKNDILYTGVCRDISETINTLSRERKE</sequence>